<organism evidence="2 3">
    <name type="scientific">Natronomicrosphaera hydrolytica</name>
    <dbReference type="NCBI Taxonomy" id="3242702"/>
    <lineage>
        <taxon>Bacteria</taxon>
        <taxon>Pseudomonadati</taxon>
        <taxon>Planctomycetota</taxon>
        <taxon>Phycisphaerae</taxon>
        <taxon>Phycisphaerales</taxon>
        <taxon>Phycisphaeraceae</taxon>
        <taxon>Natronomicrosphaera</taxon>
    </lineage>
</organism>
<accession>A0ABV4U2I1</accession>
<evidence type="ECO:0000313" key="2">
    <source>
        <dbReference type="EMBL" id="MFA9476664.1"/>
    </source>
</evidence>
<dbReference type="Gene3D" id="3.30.360.10">
    <property type="entry name" value="Dihydrodipicolinate Reductase, domain 2"/>
    <property type="match status" value="1"/>
</dbReference>
<name>A0ABV4U2I1_9BACT</name>
<dbReference type="Gene3D" id="3.40.50.720">
    <property type="entry name" value="NAD(P)-binding Rossmann-like Domain"/>
    <property type="match status" value="1"/>
</dbReference>
<evidence type="ECO:0000256" key="1">
    <source>
        <dbReference type="SAM" id="MobiDB-lite"/>
    </source>
</evidence>
<comment type="caution">
    <text evidence="2">The sequence shown here is derived from an EMBL/GenBank/DDBJ whole genome shotgun (WGS) entry which is preliminary data.</text>
</comment>
<evidence type="ECO:0008006" key="4">
    <source>
        <dbReference type="Google" id="ProtNLM"/>
    </source>
</evidence>
<reference evidence="2 3" key="1">
    <citation type="submission" date="2024-08" db="EMBL/GenBank/DDBJ databases">
        <title>Whole-genome sequencing of halo(alkali)philic microorganisms from hypersaline lakes.</title>
        <authorList>
            <person name="Sorokin D.Y."/>
            <person name="Merkel A.Y."/>
            <person name="Messina E."/>
            <person name="Yakimov M."/>
        </authorList>
    </citation>
    <scope>NUCLEOTIDE SEQUENCE [LARGE SCALE GENOMIC DNA]</scope>
    <source>
        <strain evidence="2 3">AB-hyl4</strain>
    </source>
</reference>
<keyword evidence="3" id="KW-1185">Reference proteome</keyword>
<protein>
    <recommendedName>
        <fullName evidence="4">Oxidoreductase</fullName>
    </recommendedName>
</protein>
<evidence type="ECO:0000313" key="3">
    <source>
        <dbReference type="Proteomes" id="UP001575105"/>
    </source>
</evidence>
<proteinExistence type="predicted"/>
<feature type="region of interest" description="Disordered" evidence="1">
    <location>
        <begin position="1"/>
        <end position="23"/>
    </location>
</feature>
<dbReference type="EMBL" id="JBGUBD010000001">
    <property type="protein sequence ID" value="MFA9476664.1"/>
    <property type="molecule type" value="Genomic_DNA"/>
</dbReference>
<gene>
    <name evidence="2" type="ORF">ACERK3_00005</name>
</gene>
<sequence length="89" mass="9860">ELADEFEHPRWKQMGEKASAAGHGGGDFFVLEDFVLAVQGERDNPIDVYDAVTWSSIIWLSEQSIRTKQAVAAPDYRLAEVAAPVEVRA</sequence>
<feature type="non-terminal residue" evidence="2">
    <location>
        <position position="1"/>
    </location>
</feature>
<feature type="compositionally biased region" description="Basic and acidic residues" evidence="1">
    <location>
        <begin position="1"/>
        <end position="15"/>
    </location>
</feature>
<dbReference type="Proteomes" id="UP001575105">
    <property type="component" value="Unassembled WGS sequence"/>
</dbReference>